<reference evidence="3 4" key="1">
    <citation type="submission" date="2025-05" db="UniProtKB">
        <authorList>
            <consortium name="RefSeq"/>
        </authorList>
    </citation>
    <scope>IDENTIFICATION</scope>
    <source>
        <tissue evidence="3 4">Blood</tissue>
    </source>
</reference>
<feature type="region of interest" description="Disordered" evidence="1">
    <location>
        <begin position="186"/>
        <end position="205"/>
    </location>
</feature>
<dbReference type="GeneID" id="103547148"/>
<evidence type="ECO:0000313" key="2">
    <source>
        <dbReference type="Proteomes" id="UP001652662"/>
    </source>
</evidence>
<proteinExistence type="predicted"/>
<feature type="compositionally biased region" description="Basic and acidic residues" evidence="1">
    <location>
        <begin position="25"/>
        <end position="42"/>
    </location>
</feature>
<feature type="compositionally biased region" description="Basic residues" evidence="1">
    <location>
        <begin position="48"/>
        <end position="58"/>
    </location>
</feature>
<organism evidence="2 4">
    <name type="scientific">Equus przewalskii</name>
    <name type="common">Przewalski's horse</name>
    <name type="synonym">Equus caballus przewalskii</name>
    <dbReference type="NCBI Taxonomy" id="9798"/>
    <lineage>
        <taxon>Eukaryota</taxon>
        <taxon>Metazoa</taxon>
        <taxon>Chordata</taxon>
        <taxon>Craniata</taxon>
        <taxon>Vertebrata</taxon>
        <taxon>Euteleostomi</taxon>
        <taxon>Mammalia</taxon>
        <taxon>Eutheria</taxon>
        <taxon>Laurasiatheria</taxon>
        <taxon>Perissodactyla</taxon>
        <taxon>Equidae</taxon>
        <taxon>Equus</taxon>
    </lineage>
</organism>
<feature type="compositionally biased region" description="Polar residues" evidence="1">
    <location>
        <begin position="12"/>
        <end position="23"/>
    </location>
</feature>
<feature type="compositionally biased region" description="Basic residues" evidence="1">
    <location>
        <begin position="1"/>
        <end position="10"/>
    </location>
</feature>
<accession>A0ABM4KV87</accession>
<dbReference type="RefSeq" id="XP_070432111.1">
    <property type="nucleotide sequence ID" value="XM_070576010.1"/>
</dbReference>
<keyword evidence="2" id="KW-1185">Reference proteome</keyword>
<name>A0ABM4KV87_EQUPR</name>
<evidence type="ECO:0000313" key="4">
    <source>
        <dbReference type="RefSeq" id="XP_070432111.1"/>
    </source>
</evidence>
<dbReference type="RefSeq" id="XP_070432110.1">
    <property type="nucleotide sequence ID" value="XM_070576009.1"/>
</dbReference>
<evidence type="ECO:0000256" key="1">
    <source>
        <dbReference type="SAM" id="MobiDB-lite"/>
    </source>
</evidence>
<dbReference type="Proteomes" id="UP001652662">
    <property type="component" value="Chromosome 15"/>
</dbReference>
<gene>
    <name evidence="3 4" type="primary">LOC103547148</name>
</gene>
<feature type="region of interest" description="Disordered" evidence="1">
    <location>
        <begin position="1"/>
        <end position="179"/>
    </location>
</feature>
<sequence>MVHKRQKKRSLGTCTLTNESLSRINRLEPGERVPRTTRRSEQACKVVTRGHGRQHRSRSAAASHLLGPSLTWQESGRAFPAARRPRTPGRRAQDPPLSPRRPEAAASPPAARGLHPAGAPLTGGSPAVPGRPAPVPGEAPRLPRTHPAERASGRPTPLARPPFLPHSLSGRRDPAPPPVTYLVTEFEERHGGRLRRRPSPPLPPL</sequence>
<evidence type="ECO:0000313" key="3">
    <source>
        <dbReference type="RefSeq" id="XP_070432110.1"/>
    </source>
</evidence>
<protein>
    <submittedName>
        <fullName evidence="3 4">WAS/WASL-interacting protein family member 3-like</fullName>
    </submittedName>
</protein>